<evidence type="ECO:0000256" key="1">
    <source>
        <dbReference type="ARBA" id="ARBA00022723"/>
    </source>
</evidence>
<dbReference type="Proteomes" id="UP000784294">
    <property type="component" value="Unassembled WGS sequence"/>
</dbReference>
<dbReference type="PANTHER" id="PTHR48092">
    <property type="entry name" value="KNIRPS-RELATED PROTEIN-RELATED"/>
    <property type="match status" value="1"/>
</dbReference>
<dbReference type="EMBL" id="CAAALY010250304">
    <property type="protein sequence ID" value="VEL35639.1"/>
    <property type="molecule type" value="Genomic_DNA"/>
</dbReference>
<evidence type="ECO:0000256" key="5">
    <source>
        <dbReference type="ARBA" id="ARBA00023125"/>
    </source>
</evidence>
<evidence type="ECO:0000256" key="7">
    <source>
        <dbReference type="ARBA" id="ARBA00023170"/>
    </source>
</evidence>
<name>A0A448XFR3_9PLAT</name>
<evidence type="ECO:0000256" key="6">
    <source>
        <dbReference type="ARBA" id="ARBA00023163"/>
    </source>
</evidence>
<dbReference type="Gene3D" id="3.30.50.10">
    <property type="entry name" value="Erythroid Transcription Factor GATA-1, subunit A"/>
    <property type="match status" value="1"/>
</dbReference>
<dbReference type="InterPro" id="IPR050200">
    <property type="entry name" value="Nuclear_hormone_rcpt_NR3"/>
</dbReference>
<keyword evidence="2" id="KW-0863">Zinc-finger</keyword>
<dbReference type="Pfam" id="PF00105">
    <property type="entry name" value="zf-C4"/>
    <property type="match status" value="1"/>
</dbReference>
<protein>
    <recommendedName>
        <fullName evidence="10">Nuclear receptor domain-containing protein</fullName>
    </recommendedName>
</protein>
<sequence>MHARSATFPHLPSLSPLPLIPCLGAPPPSPRRRCQAGTGYCVIDKAHRNQCQACRLKKCLQMGMNKDGKSPAISRARTNNAPSTASFSGWEAGPAWGCTSSGRLSKQQEGCLAKVHMC</sequence>
<feature type="domain" description="Nuclear receptor" evidence="10">
    <location>
        <begin position="34"/>
        <end position="71"/>
    </location>
</feature>
<dbReference type="PROSITE" id="PS51030">
    <property type="entry name" value="NUCLEAR_REC_DBD_2"/>
    <property type="match status" value="1"/>
</dbReference>
<keyword evidence="7" id="KW-0675">Receptor</keyword>
<evidence type="ECO:0000256" key="4">
    <source>
        <dbReference type="ARBA" id="ARBA00023015"/>
    </source>
</evidence>
<keyword evidence="1" id="KW-0479">Metal-binding</keyword>
<keyword evidence="3" id="KW-0862">Zinc</keyword>
<dbReference type="SUPFAM" id="SSF57716">
    <property type="entry name" value="Glucocorticoid receptor-like (DNA-binding domain)"/>
    <property type="match status" value="1"/>
</dbReference>
<reference evidence="11" key="1">
    <citation type="submission" date="2018-11" db="EMBL/GenBank/DDBJ databases">
        <authorList>
            <consortium name="Pathogen Informatics"/>
        </authorList>
    </citation>
    <scope>NUCLEOTIDE SEQUENCE</scope>
</reference>
<dbReference type="GO" id="GO:0008270">
    <property type="term" value="F:zinc ion binding"/>
    <property type="evidence" value="ECO:0007669"/>
    <property type="project" value="UniProtKB-KW"/>
</dbReference>
<keyword evidence="6" id="KW-0804">Transcription</keyword>
<comment type="caution">
    <text evidence="11">The sequence shown here is derived from an EMBL/GenBank/DDBJ whole genome shotgun (WGS) entry which is preliminary data.</text>
</comment>
<gene>
    <name evidence="11" type="ORF">PXEA_LOCUS29079</name>
</gene>
<evidence type="ECO:0000256" key="9">
    <source>
        <dbReference type="SAM" id="MobiDB-lite"/>
    </source>
</evidence>
<dbReference type="GO" id="GO:0043565">
    <property type="term" value="F:sequence-specific DNA binding"/>
    <property type="evidence" value="ECO:0007669"/>
    <property type="project" value="InterPro"/>
</dbReference>
<organism evidence="11 12">
    <name type="scientific">Protopolystoma xenopodis</name>
    <dbReference type="NCBI Taxonomy" id="117903"/>
    <lineage>
        <taxon>Eukaryota</taxon>
        <taxon>Metazoa</taxon>
        <taxon>Spiralia</taxon>
        <taxon>Lophotrochozoa</taxon>
        <taxon>Platyhelminthes</taxon>
        <taxon>Monogenea</taxon>
        <taxon>Polyopisthocotylea</taxon>
        <taxon>Polystomatidea</taxon>
        <taxon>Polystomatidae</taxon>
        <taxon>Protopolystoma</taxon>
    </lineage>
</organism>
<evidence type="ECO:0000256" key="3">
    <source>
        <dbReference type="ARBA" id="ARBA00022833"/>
    </source>
</evidence>
<dbReference type="AlphaFoldDB" id="A0A448XFR3"/>
<evidence type="ECO:0000256" key="2">
    <source>
        <dbReference type="ARBA" id="ARBA00022771"/>
    </source>
</evidence>
<evidence type="ECO:0000313" key="12">
    <source>
        <dbReference type="Proteomes" id="UP000784294"/>
    </source>
</evidence>
<dbReference type="InterPro" id="IPR013088">
    <property type="entry name" value="Znf_NHR/GATA"/>
</dbReference>
<accession>A0A448XFR3</accession>
<dbReference type="InterPro" id="IPR001628">
    <property type="entry name" value="Znf_hrmn_rcpt"/>
</dbReference>
<dbReference type="OrthoDB" id="5771769at2759"/>
<keyword evidence="5" id="KW-0238">DNA-binding</keyword>
<dbReference type="SMART" id="SM00399">
    <property type="entry name" value="ZnF_C4"/>
    <property type="match status" value="1"/>
</dbReference>
<keyword evidence="12" id="KW-1185">Reference proteome</keyword>
<evidence type="ECO:0000256" key="8">
    <source>
        <dbReference type="ARBA" id="ARBA00023242"/>
    </source>
</evidence>
<dbReference type="GO" id="GO:0003700">
    <property type="term" value="F:DNA-binding transcription factor activity"/>
    <property type="evidence" value="ECO:0007669"/>
    <property type="project" value="InterPro"/>
</dbReference>
<proteinExistence type="predicted"/>
<evidence type="ECO:0000313" key="11">
    <source>
        <dbReference type="EMBL" id="VEL35639.1"/>
    </source>
</evidence>
<feature type="compositionally biased region" description="Polar residues" evidence="9">
    <location>
        <begin position="76"/>
        <end position="87"/>
    </location>
</feature>
<keyword evidence="8" id="KW-0539">Nucleus</keyword>
<keyword evidence="4" id="KW-0805">Transcription regulation</keyword>
<evidence type="ECO:0000259" key="10">
    <source>
        <dbReference type="PROSITE" id="PS51030"/>
    </source>
</evidence>
<feature type="region of interest" description="Disordered" evidence="9">
    <location>
        <begin position="67"/>
        <end position="87"/>
    </location>
</feature>